<dbReference type="InterPro" id="IPR001387">
    <property type="entry name" value="Cro/C1-type_HTH"/>
</dbReference>
<name>A0ABR7T7D3_HELCL</name>
<dbReference type="RefSeq" id="WP_188042112.1">
    <property type="nucleotide sequence ID" value="NZ_JACVHF010000071.1"/>
</dbReference>
<accession>A0ABR7T7D3</accession>
<gene>
    <name evidence="3" type="ORF">H1S01_19820</name>
</gene>
<proteinExistence type="predicted"/>
<evidence type="ECO:0000313" key="4">
    <source>
        <dbReference type="Proteomes" id="UP000617402"/>
    </source>
</evidence>
<dbReference type="Gene3D" id="1.10.260.40">
    <property type="entry name" value="lambda repressor-like DNA-binding domains"/>
    <property type="match status" value="1"/>
</dbReference>
<dbReference type="Proteomes" id="UP000617402">
    <property type="component" value="Unassembled WGS sequence"/>
</dbReference>
<protein>
    <submittedName>
        <fullName evidence="3">Helix-turn-helix transcriptional regulator</fullName>
    </submittedName>
</protein>
<comment type="caution">
    <text evidence="3">The sequence shown here is derived from an EMBL/GenBank/DDBJ whole genome shotgun (WGS) entry which is preliminary data.</text>
</comment>
<dbReference type="EMBL" id="JACVHF010000071">
    <property type="protein sequence ID" value="MBC9786693.1"/>
    <property type="molecule type" value="Genomic_DNA"/>
</dbReference>
<sequence>MEHENEIEIEKRTQELRRMAEAGIYLRTLRKKIGLSLSKLSKELNSSVQYLSELERGVKTPSDDFIQRLAEYYQVDVDDLFAKYGKISVEAQRELEAHPHVARLFAEIRRIPNITDDIKQEMYDEVIQVMNKRIREGENDK</sequence>
<organism evidence="3 4">
    <name type="scientific">Heliobacterium chlorum</name>
    <dbReference type="NCBI Taxonomy" id="2698"/>
    <lineage>
        <taxon>Bacteria</taxon>
        <taxon>Bacillati</taxon>
        <taxon>Bacillota</taxon>
        <taxon>Clostridia</taxon>
        <taxon>Eubacteriales</taxon>
        <taxon>Heliobacteriaceae</taxon>
        <taxon>Heliobacterium</taxon>
    </lineage>
</organism>
<dbReference type="PANTHER" id="PTHR46797:SF1">
    <property type="entry name" value="METHYLPHOSPHONATE SYNTHASE"/>
    <property type="match status" value="1"/>
</dbReference>
<reference evidence="3 4" key="1">
    <citation type="submission" date="2020-07" db="EMBL/GenBank/DDBJ databases">
        <title>Draft whole-genome sequence of Heliobacterium chlorum DSM 3682, type strain.</title>
        <authorList>
            <person name="Kyndt J.A."/>
            <person name="Meyer T.E."/>
            <person name="Imhoff J.F."/>
        </authorList>
    </citation>
    <scope>NUCLEOTIDE SEQUENCE [LARGE SCALE GENOMIC DNA]</scope>
    <source>
        <strain evidence="3 4">DSM 3682</strain>
    </source>
</reference>
<dbReference type="PANTHER" id="PTHR46797">
    <property type="entry name" value="HTH-TYPE TRANSCRIPTIONAL REGULATOR"/>
    <property type="match status" value="1"/>
</dbReference>
<dbReference type="Pfam" id="PF01381">
    <property type="entry name" value="HTH_3"/>
    <property type="match status" value="1"/>
</dbReference>
<dbReference type="InterPro" id="IPR050807">
    <property type="entry name" value="TransReg_Diox_bact_type"/>
</dbReference>
<keyword evidence="1" id="KW-0238">DNA-binding</keyword>
<dbReference type="InterPro" id="IPR010982">
    <property type="entry name" value="Lambda_DNA-bd_dom_sf"/>
</dbReference>
<evidence type="ECO:0000256" key="1">
    <source>
        <dbReference type="ARBA" id="ARBA00023125"/>
    </source>
</evidence>
<keyword evidence="4" id="KW-1185">Reference proteome</keyword>
<dbReference type="SMART" id="SM00530">
    <property type="entry name" value="HTH_XRE"/>
    <property type="match status" value="1"/>
</dbReference>
<evidence type="ECO:0000259" key="2">
    <source>
        <dbReference type="PROSITE" id="PS50943"/>
    </source>
</evidence>
<evidence type="ECO:0000313" key="3">
    <source>
        <dbReference type="EMBL" id="MBC9786693.1"/>
    </source>
</evidence>
<dbReference type="PROSITE" id="PS50943">
    <property type="entry name" value="HTH_CROC1"/>
    <property type="match status" value="1"/>
</dbReference>
<dbReference type="CDD" id="cd00093">
    <property type="entry name" value="HTH_XRE"/>
    <property type="match status" value="1"/>
</dbReference>
<feature type="domain" description="HTH cro/C1-type" evidence="2">
    <location>
        <begin position="26"/>
        <end position="80"/>
    </location>
</feature>
<dbReference type="SUPFAM" id="SSF47413">
    <property type="entry name" value="lambda repressor-like DNA-binding domains"/>
    <property type="match status" value="1"/>
</dbReference>